<reference evidence="3" key="1">
    <citation type="submission" date="2016-06" db="UniProtKB">
        <authorList>
            <consortium name="WormBaseParasite"/>
        </authorList>
    </citation>
    <scope>IDENTIFICATION</scope>
</reference>
<evidence type="ECO:0000313" key="3">
    <source>
        <dbReference type="WBParaSite" id="GPUH_0000055001-mRNA-1"/>
    </source>
</evidence>
<dbReference type="OrthoDB" id="10375907at2759"/>
<protein>
    <submittedName>
        <fullName evidence="3">Transposase</fullName>
    </submittedName>
</protein>
<dbReference type="Proteomes" id="UP000271098">
    <property type="component" value="Unassembled WGS sequence"/>
</dbReference>
<keyword evidence="2" id="KW-1185">Reference proteome</keyword>
<dbReference type="WBParaSite" id="GPUH_0000055001-mRNA-1">
    <property type="protein sequence ID" value="GPUH_0000055001-mRNA-1"/>
    <property type="gene ID" value="GPUH_0000055001"/>
</dbReference>
<name>A0A183CVQ9_9BILA</name>
<dbReference type="EMBL" id="UYRT01000510">
    <property type="protein sequence ID" value="VDK28288.1"/>
    <property type="molecule type" value="Genomic_DNA"/>
</dbReference>
<accession>A0A183CVQ9</accession>
<gene>
    <name evidence="1" type="ORF">GPUH_LOCUS550</name>
</gene>
<reference evidence="1 2" key="2">
    <citation type="submission" date="2018-11" db="EMBL/GenBank/DDBJ databases">
        <authorList>
            <consortium name="Pathogen Informatics"/>
        </authorList>
    </citation>
    <scope>NUCLEOTIDE SEQUENCE [LARGE SCALE GENOMIC DNA]</scope>
</reference>
<sequence length="53" mass="5953">MFDATLYESAHGADGYVRVNSDAHATCSVLYKLQRARLAHRFQRSAVPQSSRL</sequence>
<evidence type="ECO:0000313" key="2">
    <source>
        <dbReference type="Proteomes" id="UP000271098"/>
    </source>
</evidence>
<evidence type="ECO:0000313" key="1">
    <source>
        <dbReference type="EMBL" id="VDK28288.1"/>
    </source>
</evidence>
<dbReference type="AlphaFoldDB" id="A0A183CVQ9"/>
<proteinExistence type="predicted"/>
<organism evidence="3">
    <name type="scientific">Gongylonema pulchrum</name>
    <dbReference type="NCBI Taxonomy" id="637853"/>
    <lineage>
        <taxon>Eukaryota</taxon>
        <taxon>Metazoa</taxon>
        <taxon>Ecdysozoa</taxon>
        <taxon>Nematoda</taxon>
        <taxon>Chromadorea</taxon>
        <taxon>Rhabditida</taxon>
        <taxon>Spirurina</taxon>
        <taxon>Spiruromorpha</taxon>
        <taxon>Spiruroidea</taxon>
        <taxon>Gongylonematidae</taxon>
        <taxon>Gongylonema</taxon>
    </lineage>
</organism>